<dbReference type="SUPFAM" id="SSF52266">
    <property type="entry name" value="SGNH hydrolase"/>
    <property type="match status" value="1"/>
</dbReference>
<dbReference type="Gene3D" id="3.40.50.720">
    <property type="entry name" value="NAD(P)-binding Rossmann-like Domain"/>
    <property type="match status" value="1"/>
</dbReference>
<evidence type="ECO:0000313" key="4">
    <source>
        <dbReference type="EMBL" id="TWU24239.1"/>
    </source>
</evidence>
<dbReference type="SUPFAM" id="SSF51735">
    <property type="entry name" value="NAD(P)-binding Rossmann-fold domains"/>
    <property type="match status" value="1"/>
</dbReference>
<keyword evidence="5" id="KW-1185">Reference proteome</keyword>
<dbReference type="EMBL" id="SJPT01000003">
    <property type="protein sequence ID" value="TWU24239.1"/>
    <property type="molecule type" value="Genomic_DNA"/>
</dbReference>
<comment type="caution">
    <text evidence="4">The sequence shown here is derived from an EMBL/GenBank/DDBJ whole genome shotgun (WGS) entry which is preliminary data.</text>
</comment>
<feature type="signal peptide" evidence="1">
    <location>
        <begin position="1"/>
        <end position="28"/>
    </location>
</feature>
<evidence type="ECO:0000259" key="2">
    <source>
        <dbReference type="Pfam" id="PF01408"/>
    </source>
</evidence>
<dbReference type="PANTHER" id="PTHR43818:SF9">
    <property type="entry name" value="HYPOTHETICAL OXIDOREDUCTASE"/>
    <property type="match status" value="1"/>
</dbReference>
<dbReference type="InterPro" id="IPR050463">
    <property type="entry name" value="Gfo/Idh/MocA_oxidrdct_glycsds"/>
</dbReference>
<dbReference type="PANTHER" id="PTHR43818">
    <property type="entry name" value="BCDNA.GH03377"/>
    <property type="match status" value="1"/>
</dbReference>
<proteinExistence type="predicted"/>
<dbReference type="GO" id="GO:0016788">
    <property type="term" value="F:hydrolase activity, acting on ester bonds"/>
    <property type="evidence" value="ECO:0007669"/>
    <property type="project" value="UniProtKB-ARBA"/>
</dbReference>
<feature type="domain" description="Gfo/Idh/MocA-like oxidoreductase N-terminal" evidence="2">
    <location>
        <begin position="35"/>
        <end position="166"/>
    </location>
</feature>
<protein>
    <submittedName>
        <fullName evidence="4">Oxidoreductase family, NAD-binding Rossmann fold</fullName>
    </submittedName>
</protein>
<dbReference type="AlphaFoldDB" id="A0A5C6CNA3"/>
<dbReference type="RefSeq" id="WP_197169135.1">
    <property type="nucleotide sequence ID" value="NZ_SJPT01000003.1"/>
</dbReference>
<gene>
    <name evidence="4" type="ORF">Pla52o_21650</name>
</gene>
<evidence type="ECO:0000259" key="3">
    <source>
        <dbReference type="Pfam" id="PF13472"/>
    </source>
</evidence>
<dbReference type="InterPro" id="IPR036514">
    <property type="entry name" value="SGNH_hydro_sf"/>
</dbReference>
<dbReference type="GO" id="GO:0000166">
    <property type="term" value="F:nucleotide binding"/>
    <property type="evidence" value="ECO:0007669"/>
    <property type="project" value="InterPro"/>
</dbReference>
<organism evidence="4 5">
    <name type="scientific">Novipirellula galeiformis</name>
    <dbReference type="NCBI Taxonomy" id="2528004"/>
    <lineage>
        <taxon>Bacteria</taxon>
        <taxon>Pseudomonadati</taxon>
        <taxon>Planctomycetota</taxon>
        <taxon>Planctomycetia</taxon>
        <taxon>Pirellulales</taxon>
        <taxon>Pirellulaceae</taxon>
        <taxon>Novipirellula</taxon>
    </lineage>
</organism>
<keyword evidence="1" id="KW-0732">Signal</keyword>
<dbReference type="InterPro" id="IPR000683">
    <property type="entry name" value="Gfo/Idh/MocA-like_OxRdtase_N"/>
</dbReference>
<dbReference type="InterPro" id="IPR013830">
    <property type="entry name" value="SGNH_hydro"/>
</dbReference>
<dbReference type="Gene3D" id="3.40.50.1110">
    <property type="entry name" value="SGNH hydrolase"/>
    <property type="match status" value="1"/>
</dbReference>
<dbReference type="InterPro" id="IPR036291">
    <property type="entry name" value="NAD(P)-bd_dom_sf"/>
</dbReference>
<evidence type="ECO:0000256" key="1">
    <source>
        <dbReference type="SAM" id="SignalP"/>
    </source>
</evidence>
<dbReference type="Pfam" id="PF01408">
    <property type="entry name" value="GFO_IDH_MocA"/>
    <property type="match status" value="1"/>
</dbReference>
<dbReference type="Proteomes" id="UP000316304">
    <property type="component" value="Unassembled WGS sequence"/>
</dbReference>
<evidence type="ECO:0000313" key="5">
    <source>
        <dbReference type="Proteomes" id="UP000316304"/>
    </source>
</evidence>
<feature type="domain" description="SGNH hydrolase-type esterase" evidence="3">
    <location>
        <begin position="375"/>
        <end position="525"/>
    </location>
</feature>
<reference evidence="4 5" key="1">
    <citation type="submission" date="2019-02" db="EMBL/GenBank/DDBJ databases">
        <title>Deep-cultivation of Planctomycetes and their phenomic and genomic characterization uncovers novel biology.</title>
        <authorList>
            <person name="Wiegand S."/>
            <person name="Jogler M."/>
            <person name="Boedeker C."/>
            <person name="Pinto D."/>
            <person name="Vollmers J."/>
            <person name="Rivas-Marin E."/>
            <person name="Kohn T."/>
            <person name="Peeters S.H."/>
            <person name="Heuer A."/>
            <person name="Rast P."/>
            <person name="Oberbeckmann S."/>
            <person name="Bunk B."/>
            <person name="Jeske O."/>
            <person name="Meyerdierks A."/>
            <person name="Storesund J.E."/>
            <person name="Kallscheuer N."/>
            <person name="Luecker S."/>
            <person name="Lage O.M."/>
            <person name="Pohl T."/>
            <person name="Merkel B.J."/>
            <person name="Hornburger P."/>
            <person name="Mueller R.-W."/>
            <person name="Bruemmer F."/>
            <person name="Labrenz M."/>
            <person name="Spormann A.M."/>
            <person name="Op Den Camp H."/>
            <person name="Overmann J."/>
            <person name="Amann R."/>
            <person name="Jetten M.S.M."/>
            <person name="Mascher T."/>
            <person name="Medema M.H."/>
            <person name="Devos D.P."/>
            <person name="Kaster A.-K."/>
            <person name="Ovreas L."/>
            <person name="Rohde M."/>
            <person name="Galperin M.Y."/>
            <person name="Jogler C."/>
        </authorList>
    </citation>
    <scope>NUCLEOTIDE SEQUENCE [LARGE SCALE GENOMIC DNA]</scope>
    <source>
        <strain evidence="4 5">Pla52o</strain>
    </source>
</reference>
<accession>A0A5C6CNA3</accession>
<name>A0A5C6CNA3_9BACT</name>
<dbReference type="Pfam" id="PF13472">
    <property type="entry name" value="Lipase_GDSL_2"/>
    <property type="match status" value="1"/>
</dbReference>
<sequence precursor="true">MNRICRSARSYCLVLVGMLAASTSTTFAAPTQPLRAGMIGCDTSHATAFTRLLNASTNDVDHPCGGVQVVAALPESSDDIASSRDRLGKFTEELRSLDVEMVDSIDQLLERVDVVMILSVDGRKHLEQARKVIEAGKPVYIDKPMAASLSDAVQIFELASKNNVPIFTCSGLRYTPGIRDASSNAELGGVVGCVAYSPSPYDATHPDLFWDGIHGIESLFTVMGPGCERVVRTHTEDTDVVTGVWRDGRVGTFRGLRSGKRDFGALVFGAKAIEHYAGFGGYQTLVAEIAQFFKTGKSPIAASETLEILAFMEAAEQSKLNKGAPVAVQPLLAAATLKMPYERDVRKFEAQDRQHPAEKGQVLFVGSSSIVLWDLEKSFGHTGALNRGYGGSQFPHQFLHFDRVVKPYTPRTIVLYCGDNDINSGRTPQQVFEDFKTYVQRVHREVSATTRIVYLPIKPSRKRWSLWEKMDTANQLIADYAETDDLVTYADIVTPMLADSAPGDPPPADLFADDGLHLSAKGYAIWTSVVNELVDMKPRPTSPEHSLGN</sequence>
<feature type="chain" id="PRO_5023068622" evidence="1">
    <location>
        <begin position="29"/>
        <end position="549"/>
    </location>
</feature>